<keyword evidence="9 13" id="KW-1133">Transmembrane helix</keyword>
<dbReference type="AlphaFoldDB" id="A0A1S8CXP3"/>
<evidence type="ECO:0000256" key="2">
    <source>
        <dbReference type="ARBA" id="ARBA00009765"/>
    </source>
</evidence>
<dbReference type="GO" id="GO:0015087">
    <property type="term" value="F:cobalt ion transmembrane transporter activity"/>
    <property type="evidence" value="ECO:0007669"/>
    <property type="project" value="TreeGrafter"/>
</dbReference>
<dbReference type="Gene3D" id="1.20.58.340">
    <property type="entry name" value="Magnesium transport protein CorA, transmembrane region"/>
    <property type="match status" value="1"/>
</dbReference>
<feature type="transmembrane region" description="Helical" evidence="13">
    <location>
        <begin position="296"/>
        <end position="316"/>
    </location>
</feature>
<feature type="transmembrane region" description="Helical" evidence="13">
    <location>
        <begin position="264"/>
        <end position="284"/>
    </location>
</feature>
<dbReference type="FunFam" id="1.20.58.340:FF:000001">
    <property type="entry name" value="Magnesium transport protein CorA"/>
    <property type="match status" value="1"/>
</dbReference>
<dbReference type="EMBL" id="MLCN01000003">
    <property type="protein sequence ID" value="ONG42101.1"/>
    <property type="molecule type" value="Genomic_DNA"/>
</dbReference>
<dbReference type="SUPFAM" id="SSF143865">
    <property type="entry name" value="CorA soluble domain-like"/>
    <property type="match status" value="1"/>
</dbReference>
<protein>
    <recommendedName>
        <fullName evidence="3">Magnesium transport protein CorA</fullName>
    </recommendedName>
</protein>
<evidence type="ECO:0000256" key="8">
    <source>
        <dbReference type="ARBA" id="ARBA00022842"/>
    </source>
</evidence>
<sequence length="323" mass="36837">MINSLIKTQQELKIISGLPEVQEDCQIIWLEINAPTVEEAALLLSRFGIDIASQHSNIIEIDCLLYMRTNLLMRDQHATPHFGQVTFILGDQWVATLSQQADFHPFNHVISRLRKKTGSTRNPRAVLRFLLQAANDAADSSIDQITDALERMSDNIFEISEGHSIDGRELGVQDLLKIMRRLNEKEKLISRCLESQLSLARVVRYLSSEVDNLKEPELQELVNELAADVAGVKEHAYFEHEKVRYLQNAVTNILNIKQNQIVKIFTIITAVFLPPTLVGTFYGMNFSVMPELSWKYGFIYSMILTIAAALLPLIYIKRKGWLR</sequence>
<dbReference type="InterPro" id="IPR045863">
    <property type="entry name" value="CorA_TM1_TM2"/>
</dbReference>
<dbReference type="GO" id="GO:0015099">
    <property type="term" value="F:nickel cation transmembrane transporter activity"/>
    <property type="evidence" value="ECO:0007669"/>
    <property type="project" value="TreeGrafter"/>
</dbReference>
<evidence type="ECO:0000256" key="4">
    <source>
        <dbReference type="ARBA" id="ARBA00022448"/>
    </source>
</evidence>
<evidence type="ECO:0000256" key="10">
    <source>
        <dbReference type="ARBA" id="ARBA00023065"/>
    </source>
</evidence>
<dbReference type="Pfam" id="PF01544">
    <property type="entry name" value="CorA"/>
    <property type="match status" value="1"/>
</dbReference>
<reference evidence="14 15" key="1">
    <citation type="submission" date="2016-10" db="EMBL/GenBank/DDBJ databases">
        <title>Draft Genome sequence of Alkanindiges sp. strain H1.</title>
        <authorList>
            <person name="Subhash Y."/>
            <person name="Lee S."/>
        </authorList>
    </citation>
    <scope>NUCLEOTIDE SEQUENCE [LARGE SCALE GENOMIC DNA]</scope>
    <source>
        <strain evidence="14 15">H1</strain>
    </source>
</reference>
<dbReference type="InterPro" id="IPR002523">
    <property type="entry name" value="MgTranspt_CorA/ZnTranspt_ZntB"/>
</dbReference>
<comment type="caution">
    <text evidence="14">The sequence shown here is derived from an EMBL/GenBank/DDBJ whole genome shotgun (WGS) entry which is preliminary data.</text>
</comment>
<gene>
    <name evidence="14" type="ORF">BKE30_00945</name>
</gene>
<evidence type="ECO:0000256" key="12">
    <source>
        <dbReference type="ARBA" id="ARBA00034269"/>
    </source>
</evidence>
<dbReference type="GO" id="GO:0005886">
    <property type="term" value="C:plasma membrane"/>
    <property type="evidence" value="ECO:0007669"/>
    <property type="project" value="UniProtKB-SubCell"/>
</dbReference>
<organism evidence="14 15">
    <name type="scientific">Alkanindiges hydrocarboniclasticus</name>
    <dbReference type="NCBI Taxonomy" id="1907941"/>
    <lineage>
        <taxon>Bacteria</taxon>
        <taxon>Pseudomonadati</taxon>
        <taxon>Pseudomonadota</taxon>
        <taxon>Gammaproteobacteria</taxon>
        <taxon>Moraxellales</taxon>
        <taxon>Moraxellaceae</taxon>
        <taxon>Alkanindiges</taxon>
    </lineage>
</organism>
<dbReference type="GO" id="GO:0015095">
    <property type="term" value="F:magnesium ion transmembrane transporter activity"/>
    <property type="evidence" value="ECO:0007669"/>
    <property type="project" value="TreeGrafter"/>
</dbReference>
<evidence type="ECO:0000256" key="7">
    <source>
        <dbReference type="ARBA" id="ARBA00022692"/>
    </source>
</evidence>
<evidence type="ECO:0000313" key="15">
    <source>
        <dbReference type="Proteomes" id="UP000192132"/>
    </source>
</evidence>
<dbReference type="SUPFAM" id="SSF144083">
    <property type="entry name" value="Magnesium transport protein CorA, transmembrane region"/>
    <property type="match status" value="1"/>
</dbReference>
<dbReference type="Proteomes" id="UP000192132">
    <property type="component" value="Unassembled WGS sequence"/>
</dbReference>
<evidence type="ECO:0000256" key="13">
    <source>
        <dbReference type="SAM" id="Phobius"/>
    </source>
</evidence>
<evidence type="ECO:0000256" key="3">
    <source>
        <dbReference type="ARBA" id="ARBA00019439"/>
    </source>
</evidence>
<comment type="catalytic activity">
    <reaction evidence="12">
        <text>Mg(2+)(in) = Mg(2+)(out)</text>
        <dbReference type="Rhea" id="RHEA:29827"/>
        <dbReference type="ChEBI" id="CHEBI:18420"/>
    </reaction>
</comment>
<dbReference type="STRING" id="1907941.BKE30_00945"/>
<keyword evidence="8" id="KW-0460">Magnesium</keyword>
<comment type="subcellular location">
    <subcellularLocation>
        <location evidence="1">Cell inner membrane</location>
        <topology evidence="1">Multi-pass membrane protein</topology>
    </subcellularLocation>
</comment>
<accession>A0A1S8CXP3</accession>
<dbReference type="RefSeq" id="WP_076876792.1">
    <property type="nucleotide sequence ID" value="NZ_MLCN01000003.1"/>
</dbReference>
<keyword evidence="5" id="KW-1003">Cell membrane</keyword>
<evidence type="ECO:0000256" key="6">
    <source>
        <dbReference type="ARBA" id="ARBA00022519"/>
    </source>
</evidence>
<comment type="similarity">
    <text evidence="2">Belongs to the CorA metal ion transporter (MIT) (TC 1.A.35) family.</text>
</comment>
<dbReference type="PANTHER" id="PTHR47685">
    <property type="entry name" value="MAGNESIUM TRANSPORT PROTEIN CORA"/>
    <property type="match status" value="1"/>
</dbReference>
<keyword evidence="11 13" id="KW-0472">Membrane</keyword>
<evidence type="ECO:0000256" key="1">
    <source>
        <dbReference type="ARBA" id="ARBA00004429"/>
    </source>
</evidence>
<keyword evidence="15" id="KW-1185">Reference proteome</keyword>
<evidence type="ECO:0000256" key="5">
    <source>
        <dbReference type="ARBA" id="ARBA00022475"/>
    </source>
</evidence>
<dbReference type="InterPro" id="IPR045861">
    <property type="entry name" value="CorA_cytoplasmic_dom"/>
</dbReference>
<keyword evidence="4" id="KW-0813">Transport</keyword>
<evidence type="ECO:0000256" key="11">
    <source>
        <dbReference type="ARBA" id="ARBA00023136"/>
    </source>
</evidence>
<name>A0A1S8CXP3_9GAMM</name>
<keyword evidence="6" id="KW-0997">Cell inner membrane</keyword>
<evidence type="ECO:0000313" key="14">
    <source>
        <dbReference type="EMBL" id="ONG42101.1"/>
    </source>
</evidence>
<evidence type="ECO:0000256" key="9">
    <source>
        <dbReference type="ARBA" id="ARBA00022989"/>
    </source>
</evidence>
<dbReference type="PANTHER" id="PTHR47685:SF1">
    <property type="entry name" value="MAGNESIUM TRANSPORT PROTEIN CORA"/>
    <property type="match status" value="1"/>
</dbReference>
<dbReference type="InterPro" id="IPR050829">
    <property type="entry name" value="CorA_MIT"/>
</dbReference>
<keyword evidence="10" id="KW-0406">Ion transport</keyword>
<dbReference type="OrthoDB" id="9803416at2"/>
<proteinExistence type="inferred from homology"/>
<keyword evidence="7 13" id="KW-0812">Transmembrane</keyword>